<feature type="transmembrane region" description="Helical" evidence="9">
    <location>
        <begin position="188"/>
        <end position="210"/>
    </location>
</feature>
<dbReference type="GO" id="GO:0004930">
    <property type="term" value="F:G protein-coupled receptor activity"/>
    <property type="evidence" value="ECO:0007669"/>
    <property type="project" value="UniProtKB-KW"/>
</dbReference>
<comment type="caution">
    <text evidence="11">The sequence shown here is derived from an EMBL/GenBank/DDBJ whole genome shotgun (WGS) entry which is preliminary data.</text>
</comment>
<keyword evidence="7" id="KW-0675">Receptor</keyword>
<feature type="transmembrane region" description="Helical" evidence="9">
    <location>
        <begin position="59"/>
        <end position="80"/>
    </location>
</feature>
<evidence type="ECO:0000256" key="9">
    <source>
        <dbReference type="SAM" id="Phobius"/>
    </source>
</evidence>
<evidence type="ECO:0000313" key="11">
    <source>
        <dbReference type="EMBL" id="KPP65336.1"/>
    </source>
</evidence>
<dbReference type="CDD" id="cd14982">
    <property type="entry name" value="7tmA_purinoceptor-like"/>
    <property type="match status" value="1"/>
</dbReference>
<evidence type="ECO:0000256" key="1">
    <source>
        <dbReference type="ARBA" id="ARBA00004651"/>
    </source>
</evidence>
<dbReference type="PANTHER" id="PTHR24231:SF38">
    <property type="entry name" value="G-PROTEIN COUPLED RECEPTORS FAMILY 1 PROFILE DOMAIN-CONTAINING PROTEIN"/>
    <property type="match status" value="1"/>
</dbReference>
<protein>
    <submittedName>
        <fullName evidence="11">p2Y purinoceptor 1-like</fullName>
    </submittedName>
</protein>
<feature type="transmembrane region" description="Helical" evidence="9">
    <location>
        <begin position="231"/>
        <end position="258"/>
    </location>
</feature>
<keyword evidence="4 9" id="KW-1133">Transmembrane helix</keyword>
<dbReference type="Proteomes" id="UP000034805">
    <property type="component" value="Unassembled WGS sequence"/>
</dbReference>
<evidence type="ECO:0000259" key="10">
    <source>
        <dbReference type="PROSITE" id="PS50262"/>
    </source>
</evidence>
<organism evidence="11 12">
    <name type="scientific">Scleropages formosus</name>
    <name type="common">Asian bonytongue</name>
    <name type="synonym">Osteoglossum formosum</name>
    <dbReference type="NCBI Taxonomy" id="113540"/>
    <lineage>
        <taxon>Eukaryota</taxon>
        <taxon>Metazoa</taxon>
        <taxon>Chordata</taxon>
        <taxon>Craniata</taxon>
        <taxon>Vertebrata</taxon>
        <taxon>Euteleostomi</taxon>
        <taxon>Actinopterygii</taxon>
        <taxon>Neopterygii</taxon>
        <taxon>Teleostei</taxon>
        <taxon>Osteoglossocephala</taxon>
        <taxon>Osteoglossomorpha</taxon>
        <taxon>Osteoglossiformes</taxon>
        <taxon>Osteoglossidae</taxon>
        <taxon>Scleropages</taxon>
    </lineage>
</organism>
<proteinExistence type="predicted"/>
<dbReference type="PRINTS" id="PR00237">
    <property type="entry name" value="GPCRRHODOPSN"/>
</dbReference>
<evidence type="ECO:0000256" key="4">
    <source>
        <dbReference type="ARBA" id="ARBA00022989"/>
    </source>
</evidence>
<dbReference type="AlphaFoldDB" id="A0A0P7UYZ4"/>
<dbReference type="PROSITE" id="PS50262">
    <property type="entry name" value="G_PROTEIN_RECEP_F1_2"/>
    <property type="match status" value="1"/>
</dbReference>
<evidence type="ECO:0000256" key="2">
    <source>
        <dbReference type="ARBA" id="ARBA00022475"/>
    </source>
</evidence>
<dbReference type="InterPro" id="IPR000276">
    <property type="entry name" value="GPCR_Rhodpsn"/>
</dbReference>
<evidence type="ECO:0000256" key="7">
    <source>
        <dbReference type="ARBA" id="ARBA00023170"/>
    </source>
</evidence>
<keyword evidence="2" id="KW-1003">Cell membrane</keyword>
<feature type="transmembrane region" description="Helical" evidence="9">
    <location>
        <begin position="139"/>
        <end position="162"/>
    </location>
</feature>
<evidence type="ECO:0000256" key="5">
    <source>
        <dbReference type="ARBA" id="ARBA00023040"/>
    </source>
</evidence>
<gene>
    <name evidence="11" type="ORF">Z043_116259</name>
</gene>
<dbReference type="Gene3D" id="1.20.1070.10">
    <property type="entry name" value="Rhodopsin 7-helix transmembrane proteins"/>
    <property type="match status" value="1"/>
</dbReference>
<reference evidence="11 12" key="1">
    <citation type="submission" date="2015-08" db="EMBL/GenBank/DDBJ databases">
        <title>The genome of the Asian arowana (Scleropages formosus).</title>
        <authorList>
            <person name="Tan M.H."/>
            <person name="Gan H.M."/>
            <person name="Croft L.J."/>
            <person name="Austin C.M."/>
        </authorList>
    </citation>
    <scope>NUCLEOTIDE SEQUENCE [LARGE SCALE GENOMIC DNA]</scope>
    <source>
        <strain evidence="11">Aro1</strain>
    </source>
</reference>
<dbReference type="PANTHER" id="PTHR24231">
    <property type="entry name" value="PURINOCEPTOR-RELATED G-PROTEIN COUPLED RECEPTOR"/>
    <property type="match status" value="1"/>
</dbReference>
<evidence type="ECO:0000313" key="12">
    <source>
        <dbReference type="Proteomes" id="UP000034805"/>
    </source>
</evidence>
<keyword evidence="6 9" id="KW-0472">Membrane</keyword>
<dbReference type="EMBL" id="JARO02006383">
    <property type="protein sequence ID" value="KPP65336.1"/>
    <property type="molecule type" value="Genomic_DNA"/>
</dbReference>
<dbReference type="InterPro" id="IPR017452">
    <property type="entry name" value="GPCR_Rhodpsn_7TM"/>
</dbReference>
<accession>A0A0P7UYZ4</accession>
<evidence type="ECO:0000256" key="3">
    <source>
        <dbReference type="ARBA" id="ARBA00022692"/>
    </source>
</evidence>
<sequence length="348" mass="39029">MPKHLNQTAGFCSNFTDVQWYCYVLFGLYVVALPLGILGNIATLVNFTCLRKARTTSSILLLNLALCDLAWILTLPFTIYFNIQKLSLRDVQTFCKAKNISFNINIYGSIIFLTFVSFDRYAGTVHPIRSLKWWDAGKAKLCCICTWVLLFISCLPDIFFTFVAKRSGDVTLCLDHAKTPSVYVRTSFITRTLVGFLLPFVVMLTFYTMTIKVLRNLPKSRAVGQRSGKPLLLLSAAIVVFVVSFVPYHVMVVTLVLMRAKKDVEAGNVLVLYVCYEFCEAACSLSSCLDPLLYILASERFLKGWLTPARRRCVRGCCRRTRRVGVEARASGPGLNARADLVLVPMTG</sequence>
<keyword evidence="3 9" id="KW-0812">Transmembrane</keyword>
<comment type="subcellular location">
    <subcellularLocation>
        <location evidence="1">Cell membrane</location>
        <topology evidence="1">Multi-pass membrane protein</topology>
    </subcellularLocation>
</comment>
<name>A0A0P7UYZ4_SCLFO</name>
<evidence type="ECO:0000256" key="8">
    <source>
        <dbReference type="ARBA" id="ARBA00023224"/>
    </source>
</evidence>
<dbReference type="Pfam" id="PF00001">
    <property type="entry name" value="7tm_1"/>
    <property type="match status" value="1"/>
</dbReference>
<dbReference type="SUPFAM" id="SSF81321">
    <property type="entry name" value="Family A G protein-coupled receptor-like"/>
    <property type="match status" value="1"/>
</dbReference>
<evidence type="ECO:0000256" key="6">
    <source>
        <dbReference type="ARBA" id="ARBA00023136"/>
    </source>
</evidence>
<keyword evidence="8" id="KW-0807">Transducer</keyword>
<feature type="domain" description="G-protein coupled receptors family 1 profile" evidence="10">
    <location>
        <begin position="39"/>
        <end position="294"/>
    </location>
</feature>
<keyword evidence="5" id="KW-0297">G-protein coupled receptor</keyword>
<feature type="transmembrane region" description="Helical" evidence="9">
    <location>
        <begin position="20"/>
        <end position="47"/>
    </location>
</feature>
<feature type="transmembrane region" description="Helical" evidence="9">
    <location>
        <begin position="100"/>
        <end position="118"/>
    </location>
</feature>
<dbReference type="GO" id="GO:0005886">
    <property type="term" value="C:plasma membrane"/>
    <property type="evidence" value="ECO:0007669"/>
    <property type="project" value="UniProtKB-SubCell"/>
</dbReference>
<dbReference type="PRINTS" id="PR01157">
    <property type="entry name" value="P2YPURNOCPTR"/>
</dbReference>